<evidence type="ECO:0000256" key="1">
    <source>
        <dbReference type="ARBA" id="ARBA00023015"/>
    </source>
</evidence>
<accession>A0A933MHN5</accession>
<dbReference type="Proteomes" id="UP000736328">
    <property type="component" value="Unassembled WGS sequence"/>
</dbReference>
<proteinExistence type="predicted"/>
<keyword evidence="3" id="KW-0804">Transcription</keyword>
<evidence type="ECO:0000259" key="4">
    <source>
        <dbReference type="PROSITE" id="PS50987"/>
    </source>
</evidence>
<keyword evidence="2" id="KW-0238">DNA-binding</keyword>
<dbReference type="PANTHER" id="PTHR33154:SF18">
    <property type="entry name" value="ARSENICAL RESISTANCE OPERON REPRESSOR"/>
    <property type="match status" value="1"/>
</dbReference>
<dbReference type="Gene3D" id="1.10.10.10">
    <property type="entry name" value="Winged helix-like DNA-binding domain superfamily/Winged helix DNA-binding domain"/>
    <property type="match status" value="1"/>
</dbReference>
<evidence type="ECO:0000313" key="6">
    <source>
        <dbReference type="Proteomes" id="UP000736328"/>
    </source>
</evidence>
<name>A0A933MHN5_UNCT6</name>
<organism evidence="5 6">
    <name type="scientific">candidate division TA06 bacterium</name>
    <dbReference type="NCBI Taxonomy" id="2250710"/>
    <lineage>
        <taxon>Bacteria</taxon>
        <taxon>Bacteria division TA06</taxon>
    </lineage>
</organism>
<dbReference type="SUPFAM" id="SSF46785">
    <property type="entry name" value="Winged helix' DNA-binding domain"/>
    <property type="match status" value="1"/>
</dbReference>
<dbReference type="PRINTS" id="PR00778">
    <property type="entry name" value="HTHARSR"/>
</dbReference>
<dbReference type="AlphaFoldDB" id="A0A933MHN5"/>
<comment type="caution">
    <text evidence="5">The sequence shown here is derived from an EMBL/GenBank/DDBJ whole genome shotgun (WGS) entry which is preliminary data.</text>
</comment>
<gene>
    <name evidence="5" type="ORF">HY768_03360</name>
</gene>
<dbReference type="NCBIfam" id="NF033788">
    <property type="entry name" value="HTH_metalloreg"/>
    <property type="match status" value="1"/>
</dbReference>
<dbReference type="InterPro" id="IPR036388">
    <property type="entry name" value="WH-like_DNA-bd_sf"/>
</dbReference>
<dbReference type="InterPro" id="IPR001845">
    <property type="entry name" value="HTH_ArsR_DNA-bd_dom"/>
</dbReference>
<dbReference type="EMBL" id="JACQXR010000039">
    <property type="protein sequence ID" value="MBI4726257.1"/>
    <property type="molecule type" value="Genomic_DNA"/>
</dbReference>
<dbReference type="GO" id="GO:0003700">
    <property type="term" value="F:DNA-binding transcription factor activity"/>
    <property type="evidence" value="ECO:0007669"/>
    <property type="project" value="InterPro"/>
</dbReference>
<protein>
    <submittedName>
        <fullName evidence="5">Metalloregulator ArsR/SmtB family transcription factor</fullName>
    </submittedName>
</protein>
<dbReference type="PANTHER" id="PTHR33154">
    <property type="entry name" value="TRANSCRIPTIONAL REGULATOR, ARSR FAMILY"/>
    <property type="match status" value="1"/>
</dbReference>
<dbReference type="SMART" id="SM00418">
    <property type="entry name" value="HTH_ARSR"/>
    <property type="match status" value="1"/>
</dbReference>
<dbReference type="InterPro" id="IPR051081">
    <property type="entry name" value="HTH_MetalResp_TranReg"/>
</dbReference>
<dbReference type="InterPro" id="IPR011991">
    <property type="entry name" value="ArsR-like_HTH"/>
</dbReference>
<dbReference type="GO" id="GO:0003677">
    <property type="term" value="F:DNA binding"/>
    <property type="evidence" value="ECO:0007669"/>
    <property type="project" value="UniProtKB-KW"/>
</dbReference>
<dbReference type="InterPro" id="IPR036390">
    <property type="entry name" value="WH_DNA-bd_sf"/>
</dbReference>
<keyword evidence="1" id="KW-0805">Transcription regulation</keyword>
<sequence>MKQTVKIFKALGDPTRLRIVKLLENGELCVCQLTAALDMGQSRISRHLSILKEAGLIVDDRKGKWVHYRLCCQNALKNICACLNSLSEDKAVKQDRRAARGANLLAQCWPHTHKPKTKRKD</sequence>
<dbReference type="CDD" id="cd00090">
    <property type="entry name" value="HTH_ARSR"/>
    <property type="match status" value="1"/>
</dbReference>
<evidence type="ECO:0000313" key="5">
    <source>
        <dbReference type="EMBL" id="MBI4726257.1"/>
    </source>
</evidence>
<evidence type="ECO:0000256" key="2">
    <source>
        <dbReference type="ARBA" id="ARBA00023125"/>
    </source>
</evidence>
<feature type="domain" description="HTH arsR-type" evidence="4">
    <location>
        <begin position="1"/>
        <end position="90"/>
    </location>
</feature>
<reference evidence="5" key="1">
    <citation type="submission" date="2020-07" db="EMBL/GenBank/DDBJ databases">
        <title>Huge and variable diversity of episymbiotic CPR bacteria and DPANN archaea in groundwater ecosystems.</title>
        <authorList>
            <person name="He C.Y."/>
            <person name="Keren R."/>
            <person name="Whittaker M."/>
            <person name="Farag I.F."/>
            <person name="Doudna J."/>
            <person name="Cate J.H.D."/>
            <person name="Banfield J.F."/>
        </authorList>
    </citation>
    <scope>NUCLEOTIDE SEQUENCE</scope>
    <source>
        <strain evidence="5">NC_groundwater_1520_Pr4_B-0.1um_53_5</strain>
    </source>
</reference>
<dbReference type="Pfam" id="PF01022">
    <property type="entry name" value="HTH_5"/>
    <property type="match status" value="1"/>
</dbReference>
<evidence type="ECO:0000256" key="3">
    <source>
        <dbReference type="ARBA" id="ARBA00023163"/>
    </source>
</evidence>
<dbReference type="PROSITE" id="PS50987">
    <property type="entry name" value="HTH_ARSR_2"/>
    <property type="match status" value="1"/>
</dbReference>